<feature type="domain" description="Plastocyanin-like" evidence="12">
    <location>
        <begin position="29"/>
        <end position="81"/>
    </location>
</feature>
<keyword evidence="5" id="KW-0479">Metal-binding</keyword>
<evidence type="ECO:0000256" key="9">
    <source>
        <dbReference type="SAM" id="SignalP"/>
    </source>
</evidence>
<keyword evidence="6" id="KW-0677">Repeat</keyword>
<comment type="caution">
    <text evidence="13">The sequence shown here is derived from an EMBL/GenBank/DDBJ whole genome shotgun (WGS) entry which is preliminary data.</text>
</comment>
<feature type="signal peptide" evidence="9">
    <location>
        <begin position="1"/>
        <end position="20"/>
    </location>
</feature>
<dbReference type="PANTHER" id="PTHR11709:SF431">
    <property type="entry name" value="LACCASE-5"/>
    <property type="match status" value="1"/>
</dbReference>
<dbReference type="GO" id="GO:0005507">
    <property type="term" value="F:copper ion binding"/>
    <property type="evidence" value="ECO:0007669"/>
    <property type="project" value="InterPro"/>
</dbReference>
<evidence type="ECO:0000259" key="10">
    <source>
        <dbReference type="Pfam" id="PF00394"/>
    </source>
</evidence>
<dbReference type="InterPro" id="IPR001117">
    <property type="entry name" value="Cu-oxidase_2nd"/>
</dbReference>
<dbReference type="InterPro" id="IPR008972">
    <property type="entry name" value="Cupredoxin"/>
</dbReference>
<dbReference type="AlphaFoldDB" id="A0AAV9F7A1"/>
<feature type="chain" id="PRO_5043922660" evidence="9">
    <location>
        <begin position="21"/>
        <end position="416"/>
    </location>
</feature>
<sequence>MNSQHYCLLLCLLFFAQASADIHYHDFVVQATPVKRLCSIHTTITVNGQFPGPTIEVHNGDTLVVNVVNRAIYNVTIHWGVVERQPDRRCERGDTHGCGAKQLRRLHHQRPARRPLQVLEPGHGDHPVSPDETNLYRIINAAMNNELFFSIAGHPMTVVATDASYTKPFTTPVLMLGPGQTTDILVTMNQPAGRYYIAALAYASAQAMLPLLPAFNDTFAATAFAAGIRSPTQVKLPDPVDEDLFFTVGIGLLDCQPGKTCGGLNGTRFAESMNNESFVLPSKLSILQAYRSGVPEVFTADFPRAPPVQFDYTGANVPRELWQPVQGTKGLKLKNFDPATDKAKFNMVDPPLRNTIAVPVNGWAVIRFKADNPGVWLMHCHLDVHLTWGLAVVLIVEDGVGELETLEPPPADLPPC</sequence>
<evidence type="ECO:0000256" key="1">
    <source>
        <dbReference type="ARBA" id="ARBA00001935"/>
    </source>
</evidence>
<dbReference type="PROSITE" id="PS00080">
    <property type="entry name" value="MULTICOPPER_OXIDASE2"/>
    <property type="match status" value="1"/>
</dbReference>
<reference evidence="13" key="1">
    <citation type="journal article" date="2023" name="Nat. Commun.">
        <title>Diploid and tetraploid genomes of Acorus and the evolution of monocots.</title>
        <authorList>
            <person name="Ma L."/>
            <person name="Liu K.W."/>
            <person name="Li Z."/>
            <person name="Hsiao Y.Y."/>
            <person name="Qi Y."/>
            <person name="Fu T."/>
            <person name="Tang G.D."/>
            <person name="Zhang D."/>
            <person name="Sun W.H."/>
            <person name="Liu D.K."/>
            <person name="Li Y."/>
            <person name="Chen G.Z."/>
            <person name="Liu X.D."/>
            <person name="Liao X.Y."/>
            <person name="Jiang Y.T."/>
            <person name="Yu X."/>
            <person name="Hao Y."/>
            <person name="Huang J."/>
            <person name="Zhao X.W."/>
            <person name="Ke S."/>
            <person name="Chen Y.Y."/>
            <person name="Wu W.L."/>
            <person name="Hsu J.L."/>
            <person name="Lin Y.F."/>
            <person name="Huang M.D."/>
            <person name="Li C.Y."/>
            <person name="Huang L."/>
            <person name="Wang Z.W."/>
            <person name="Zhao X."/>
            <person name="Zhong W.Y."/>
            <person name="Peng D.H."/>
            <person name="Ahmad S."/>
            <person name="Lan S."/>
            <person name="Zhang J.S."/>
            <person name="Tsai W.C."/>
            <person name="Van de Peer Y."/>
            <person name="Liu Z.J."/>
        </authorList>
    </citation>
    <scope>NUCLEOTIDE SEQUENCE</scope>
    <source>
        <strain evidence="13">CP</strain>
    </source>
</reference>
<comment type="cofactor">
    <cofactor evidence="1">
        <name>Cu cation</name>
        <dbReference type="ChEBI" id="CHEBI:23378"/>
    </cofactor>
</comment>
<dbReference type="GO" id="GO:0005576">
    <property type="term" value="C:extracellular region"/>
    <property type="evidence" value="ECO:0007669"/>
    <property type="project" value="UniProtKB-SubCell"/>
</dbReference>
<name>A0AAV9F7A1_ACOCL</name>
<dbReference type="Pfam" id="PF07731">
    <property type="entry name" value="Cu-oxidase_2"/>
    <property type="match status" value="1"/>
</dbReference>
<comment type="subcellular location">
    <subcellularLocation>
        <location evidence="2">Secreted</location>
    </subcellularLocation>
</comment>
<keyword evidence="14" id="KW-1185">Reference proteome</keyword>
<accession>A0AAV9F7A1</accession>
<dbReference type="Proteomes" id="UP001180020">
    <property type="component" value="Unassembled WGS sequence"/>
</dbReference>
<dbReference type="EMBL" id="JAUJYO010000003">
    <property type="protein sequence ID" value="KAK1321559.1"/>
    <property type="molecule type" value="Genomic_DNA"/>
</dbReference>
<evidence type="ECO:0000259" key="11">
    <source>
        <dbReference type="Pfam" id="PF07731"/>
    </source>
</evidence>
<evidence type="ECO:0000256" key="5">
    <source>
        <dbReference type="ARBA" id="ARBA00022723"/>
    </source>
</evidence>
<evidence type="ECO:0000256" key="2">
    <source>
        <dbReference type="ARBA" id="ARBA00004613"/>
    </source>
</evidence>
<evidence type="ECO:0000313" key="14">
    <source>
        <dbReference type="Proteomes" id="UP001180020"/>
    </source>
</evidence>
<proteinExistence type="inferred from homology"/>
<evidence type="ECO:0000256" key="3">
    <source>
        <dbReference type="ARBA" id="ARBA00010609"/>
    </source>
</evidence>
<organism evidence="13 14">
    <name type="scientific">Acorus calamus</name>
    <name type="common">Sweet flag</name>
    <dbReference type="NCBI Taxonomy" id="4465"/>
    <lineage>
        <taxon>Eukaryota</taxon>
        <taxon>Viridiplantae</taxon>
        <taxon>Streptophyta</taxon>
        <taxon>Embryophyta</taxon>
        <taxon>Tracheophyta</taxon>
        <taxon>Spermatophyta</taxon>
        <taxon>Magnoliopsida</taxon>
        <taxon>Liliopsida</taxon>
        <taxon>Acoraceae</taxon>
        <taxon>Acorus</taxon>
    </lineage>
</organism>
<keyword evidence="7" id="KW-0560">Oxidoreductase</keyword>
<dbReference type="Pfam" id="PF07732">
    <property type="entry name" value="Cu-oxidase_3"/>
    <property type="match status" value="1"/>
</dbReference>
<keyword evidence="4" id="KW-0964">Secreted</keyword>
<dbReference type="InterPro" id="IPR002355">
    <property type="entry name" value="Cu_oxidase_Cu_BS"/>
</dbReference>
<feature type="domain" description="Plastocyanin-like" evidence="11">
    <location>
        <begin position="337"/>
        <end position="398"/>
    </location>
</feature>
<evidence type="ECO:0000256" key="7">
    <source>
        <dbReference type="ARBA" id="ARBA00023002"/>
    </source>
</evidence>
<dbReference type="PANTHER" id="PTHR11709">
    <property type="entry name" value="MULTI-COPPER OXIDASE"/>
    <property type="match status" value="1"/>
</dbReference>
<evidence type="ECO:0000259" key="12">
    <source>
        <dbReference type="Pfam" id="PF07732"/>
    </source>
</evidence>
<comment type="similarity">
    <text evidence="3">Belongs to the multicopper oxidase family.</text>
</comment>
<dbReference type="InterPro" id="IPR011707">
    <property type="entry name" value="Cu-oxidase-like_N"/>
</dbReference>
<gene>
    <name evidence="13" type="primary">LAC3</name>
    <name evidence="13" type="ORF">QJS10_CPA03g01045</name>
</gene>
<dbReference type="GO" id="GO:0016491">
    <property type="term" value="F:oxidoreductase activity"/>
    <property type="evidence" value="ECO:0007669"/>
    <property type="project" value="UniProtKB-KW"/>
</dbReference>
<reference evidence="13" key="2">
    <citation type="submission" date="2023-06" db="EMBL/GenBank/DDBJ databases">
        <authorList>
            <person name="Ma L."/>
            <person name="Liu K.-W."/>
            <person name="Li Z."/>
            <person name="Hsiao Y.-Y."/>
            <person name="Qi Y."/>
            <person name="Fu T."/>
            <person name="Tang G."/>
            <person name="Zhang D."/>
            <person name="Sun W.-H."/>
            <person name="Liu D.-K."/>
            <person name="Li Y."/>
            <person name="Chen G.-Z."/>
            <person name="Liu X.-D."/>
            <person name="Liao X.-Y."/>
            <person name="Jiang Y.-T."/>
            <person name="Yu X."/>
            <person name="Hao Y."/>
            <person name="Huang J."/>
            <person name="Zhao X.-W."/>
            <person name="Ke S."/>
            <person name="Chen Y.-Y."/>
            <person name="Wu W.-L."/>
            <person name="Hsu J.-L."/>
            <person name="Lin Y.-F."/>
            <person name="Huang M.-D."/>
            <person name="Li C.-Y."/>
            <person name="Huang L."/>
            <person name="Wang Z.-W."/>
            <person name="Zhao X."/>
            <person name="Zhong W.-Y."/>
            <person name="Peng D.-H."/>
            <person name="Ahmad S."/>
            <person name="Lan S."/>
            <person name="Zhang J.-S."/>
            <person name="Tsai W.-C."/>
            <person name="Van De Peer Y."/>
            <person name="Liu Z.-J."/>
        </authorList>
    </citation>
    <scope>NUCLEOTIDE SEQUENCE</scope>
    <source>
        <strain evidence="13">CP</strain>
        <tissue evidence="13">Leaves</tissue>
    </source>
</reference>
<evidence type="ECO:0000256" key="6">
    <source>
        <dbReference type="ARBA" id="ARBA00022737"/>
    </source>
</evidence>
<dbReference type="SUPFAM" id="SSF49503">
    <property type="entry name" value="Cupredoxins"/>
    <property type="match status" value="3"/>
</dbReference>
<keyword evidence="9" id="KW-0732">Signal</keyword>
<feature type="domain" description="Plastocyanin-like" evidence="10">
    <location>
        <begin position="128"/>
        <end position="202"/>
    </location>
</feature>
<dbReference type="InterPro" id="IPR033138">
    <property type="entry name" value="Cu_oxidase_CS"/>
</dbReference>
<evidence type="ECO:0000256" key="4">
    <source>
        <dbReference type="ARBA" id="ARBA00022525"/>
    </source>
</evidence>
<protein>
    <submittedName>
        <fullName evidence="13">Laccase-3</fullName>
    </submittedName>
</protein>
<dbReference type="InterPro" id="IPR011706">
    <property type="entry name" value="Cu-oxidase_C"/>
</dbReference>
<dbReference type="InterPro" id="IPR045087">
    <property type="entry name" value="Cu-oxidase_fam"/>
</dbReference>
<dbReference type="Pfam" id="PF00394">
    <property type="entry name" value="Cu-oxidase"/>
    <property type="match status" value="1"/>
</dbReference>
<evidence type="ECO:0000313" key="13">
    <source>
        <dbReference type="EMBL" id="KAK1321559.1"/>
    </source>
</evidence>
<evidence type="ECO:0000256" key="8">
    <source>
        <dbReference type="ARBA" id="ARBA00023008"/>
    </source>
</evidence>
<keyword evidence="8" id="KW-0186">Copper</keyword>
<dbReference type="PROSITE" id="PS00079">
    <property type="entry name" value="MULTICOPPER_OXIDASE1"/>
    <property type="match status" value="1"/>
</dbReference>
<dbReference type="Gene3D" id="2.60.40.420">
    <property type="entry name" value="Cupredoxins - blue copper proteins"/>
    <property type="match status" value="3"/>
</dbReference>